<comment type="caution">
    <text evidence="1">The sequence shown here is derived from an EMBL/GenBank/DDBJ whole genome shotgun (WGS) entry which is preliminary data.</text>
</comment>
<organism evidence="1 2">
    <name type="scientific">Candidatus Desulfacyla euxinica</name>
    <dbReference type="NCBI Taxonomy" id="2841693"/>
    <lineage>
        <taxon>Bacteria</taxon>
        <taxon>Deltaproteobacteria</taxon>
        <taxon>Candidatus Desulfacyla</taxon>
    </lineage>
</organism>
<accession>A0A8J6N1X0</accession>
<name>A0A8J6N1X0_9DELT</name>
<evidence type="ECO:0000313" key="2">
    <source>
        <dbReference type="Proteomes" id="UP000650524"/>
    </source>
</evidence>
<protein>
    <submittedName>
        <fullName evidence="1">Uncharacterized protein</fullName>
    </submittedName>
</protein>
<proteinExistence type="predicted"/>
<reference evidence="1 2" key="1">
    <citation type="submission" date="2020-08" db="EMBL/GenBank/DDBJ databases">
        <title>Bridging the membrane lipid divide: bacteria of the FCB group superphylum have the potential to synthesize archaeal ether lipids.</title>
        <authorList>
            <person name="Villanueva L."/>
            <person name="Von Meijenfeldt F.A.B."/>
            <person name="Westbye A.B."/>
            <person name="Yadav S."/>
            <person name="Hopmans E.C."/>
            <person name="Dutilh B.E."/>
            <person name="Sinninghe Damste J.S."/>
        </authorList>
    </citation>
    <scope>NUCLEOTIDE SEQUENCE [LARGE SCALE GENOMIC DNA]</scope>
    <source>
        <strain evidence="1">NIOZ-UU27</strain>
    </source>
</reference>
<dbReference type="Proteomes" id="UP000650524">
    <property type="component" value="Unassembled WGS sequence"/>
</dbReference>
<gene>
    <name evidence="1" type="ORF">H8E19_12950</name>
</gene>
<evidence type="ECO:0000313" key="1">
    <source>
        <dbReference type="EMBL" id="MBC8178306.1"/>
    </source>
</evidence>
<dbReference type="AlphaFoldDB" id="A0A8J6N1X0"/>
<dbReference type="EMBL" id="JACNJD010000271">
    <property type="protein sequence ID" value="MBC8178306.1"/>
    <property type="molecule type" value="Genomic_DNA"/>
</dbReference>
<sequence>MLVKQLKKELLVVVRGLKKLPQKIDKITKRVEKIDKAQKPKKTKTVELNRFLEIDPAILARVIRGKIYPSDIVLAHIISNPNGIEMATLEKKTGWKYDTIKQILHKLRTQGKIRSKRKEGLRGKAYAAGKKRFLYFEA</sequence>